<evidence type="ECO:0000256" key="8">
    <source>
        <dbReference type="PIRSR" id="PIRSR006809-2"/>
    </source>
</evidence>
<feature type="binding site" evidence="7">
    <location>
        <begin position="248"/>
        <end position="251"/>
    </location>
    <ligand>
        <name>GTP</name>
        <dbReference type="ChEBI" id="CHEBI:37565"/>
    </ligand>
</feature>
<dbReference type="SUPFAM" id="SSF52540">
    <property type="entry name" value="P-loop containing nucleoside triphosphate hydrolases"/>
    <property type="match status" value="1"/>
</dbReference>
<dbReference type="FunFam" id="3.40.50.11060:FF:000001">
    <property type="entry name" value="GTPase HflX"/>
    <property type="match status" value="1"/>
</dbReference>
<evidence type="ECO:0000256" key="3">
    <source>
        <dbReference type="ARBA" id="ARBA00022741"/>
    </source>
</evidence>
<feature type="binding site" evidence="7">
    <location>
        <begin position="339"/>
        <end position="341"/>
    </location>
    <ligand>
        <name>GTP</name>
        <dbReference type="ChEBI" id="CHEBI:37565"/>
    </ligand>
</feature>
<dbReference type="EMBL" id="PEWV01000071">
    <property type="protein sequence ID" value="PIU41042.1"/>
    <property type="molecule type" value="Genomic_DNA"/>
</dbReference>
<dbReference type="Proteomes" id="UP000230052">
    <property type="component" value="Unassembled WGS sequence"/>
</dbReference>
<dbReference type="NCBIfam" id="TIGR03156">
    <property type="entry name" value="GTP_HflX"/>
    <property type="match status" value="1"/>
</dbReference>
<dbReference type="GO" id="GO:0005525">
    <property type="term" value="F:GTP binding"/>
    <property type="evidence" value="ECO:0007669"/>
    <property type="project" value="UniProtKB-UniRule"/>
</dbReference>
<dbReference type="Pfam" id="PF19275">
    <property type="entry name" value="HflX_C"/>
    <property type="match status" value="1"/>
</dbReference>
<name>A0A2J0KR03_9BACT</name>
<dbReference type="GO" id="GO:0005737">
    <property type="term" value="C:cytoplasm"/>
    <property type="evidence" value="ECO:0007669"/>
    <property type="project" value="UniProtKB-SubCell"/>
</dbReference>
<dbReference type="InterPro" id="IPR005225">
    <property type="entry name" value="Small_GTP-bd"/>
</dbReference>
<evidence type="ECO:0000313" key="11">
    <source>
        <dbReference type="EMBL" id="PIU41042.1"/>
    </source>
</evidence>
<evidence type="ECO:0000256" key="7">
    <source>
        <dbReference type="PIRSR" id="PIRSR006809-1"/>
    </source>
</evidence>
<dbReference type="GO" id="GO:0003924">
    <property type="term" value="F:GTPase activity"/>
    <property type="evidence" value="ECO:0007669"/>
    <property type="project" value="UniProtKB-UniRule"/>
</dbReference>
<dbReference type="Pfam" id="PF01926">
    <property type="entry name" value="MMR_HSR1"/>
    <property type="match status" value="1"/>
</dbReference>
<dbReference type="InterPro" id="IPR032305">
    <property type="entry name" value="GTP-bd_M"/>
</dbReference>
<accession>A0A2J0KR03</accession>
<dbReference type="PROSITE" id="PS51705">
    <property type="entry name" value="G_HFLX"/>
    <property type="match status" value="1"/>
</dbReference>
<evidence type="ECO:0000256" key="9">
    <source>
        <dbReference type="SAM" id="Coils"/>
    </source>
</evidence>
<dbReference type="Pfam" id="PF13167">
    <property type="entry name" value="GTP-bdg_N"/>
    <property type="match status" value="1"/>
</dbReference>
<dbReference type="PANTHER" id="PTHR10229">
    <property type="entry name" value="GTP-BINDING PROTEIN HFLX"/>
    <property type="match status" value="1"/>
</dbReference>
<keyword evidence="5 6" id="KW-0342">GTP-binding</keyword>
<protein>
    <recommendedName>
        <fullName evidence="6">GTPase HflX</fullName>
    </recommendedName>
    <alternativeName>
        <fullName evidence="6">GTP-binding protein HflX</fullName>
    </alternativeName>
</protein>
<keyword evidence="4 8" id="KW-0460">Magnesium</keyword>
<comment type="similarity">
    <text evidence="6">Belongs to the TRAFAC class OBG-HflX-like GTPase superfamily. HflX GTPase family.</text>
</comment>
<dbReference type="Gene3D" id="3.40.50.300">
    <property type="entry name" value="P-loop containing nucleotide triphosphate hydrolases"/>
    <property type="match status" value="1"/>
</dbReference>
<evidence type="ECO:0000259" key="10">
    <source>
        <dbReference type="PROSITE" id="PS51705"/>
    </source>
</evidence>
<dbReference type="InterPro" id="IPR016496">
    <property type="entry name" value="GTPase_HflX"/>
</dbReference>
<feature type="binding site" evidence="7">
    <location>
        <begin position="314"/>
        <end position="317"/>
    </location>
    <ligand>
        <name>GTP</name>
        <dbReference type="ChEBI" id="CHEBI:37565"/>
    </ligand>
</feature>
<comment type="cofactor">
    <cofactor evidence="8">
        <name>Mg(2+)</name>
        <dbReference type="ChEBI" id="CHEBI:18420"/>
    </cofactor>
</comment>
<comment type="subcellular location">
    <subcellularLocation>
        <location evidence="6">Cytoplasm</location>
    </subcellularLocation>
    <text evidence="6">May associate with membranes.</text>
</comment>
<dbReference type="InterPro" id="IPR042108">
    <property type="entry name" value="GTPase_HflX_N_sf"/>
</dbReference>
<sequence length="421" mass="46475">MIEKSIIVTACQAKPSGWNPQDLSEELRNLAISCGAKVAGEIICNIKEISPATYIGKGKVTDIALLAEEKGADLVIFNNDLTGSQQKNLEDVIGLKTIDRTQLILDVFAERAKSSEGKIQVELAQLEYLLPRLTGKGIALSRLGGGIGTSGPGEQKLEMDRRKIKERIAKLKSDLLKLTSQRAMRKKKREGFSLSTIAIIGYTNAGKSTLLNSLTNSNVITGDKLFSTLDPTIRAFVLPNNQKVLFVDTVGFLNGLPHHLIEAFKATLEEVVEADMLLHIVDVSHPMVIAQNAAVREVLIKLGAEQKPTIIALNKTDKIHDVFMLKRFQKTFEKSIPISALNKEGFKELVDSITRELSFLIAEVKLTIPHDQMKILSLIHEHGQVITKKFTDSGVYVEAKIPIKLRDQLMAHNFINQGKKA</sequence>
<dbReference type="Gene3D" id="3.40.50.11060">
    <property type="entry name" value="GTPase HflX, N-terminal domain"/>
    <property type="match status" value="1"/>
</dbReference>
<dbReference type="InterPro" id="IPR045498">
    <property type="entry name" value="HflX_C"/>
</dbReference>
<dbReference type="GO" id="GO:0043022">
    <property type="term" value="F:ribosome binding"/>
    <property type="evidence" value="ECO:0007669"/>
    <property type="project" value="TreeGrafter"/>
</dbReference>
<keyword evidence="2 8" id="KW-0479">Metal-binding</keyword>
<dbReference type="InterPro" id="IPR025121">
    <property type="entry name" value="GTPase_HflX_N"/>
</dbReference>
<evidence type="ECO:0000256" key="2">
    <source>
        <dbReference type="ARBA" id="ARBA00022723"/>
    </source>
</evidence>
<evidence type="ECO:0000256" key="4">
    <source>
        <dbReference type="ARBA" id="ARBA00022842"/>
    </source>
</evidence>
<comment type="subunit">
    <text evidence="6">Monomer. Associates with the 50S ribosomal subunit.</text>
</comment>
<feature type="binding site" evidence="7">
    <location>
        <begin position="226"/>
        <end position="230"/>
    </location>
    <ligand>
        <name>GTP</name>
        <dbReference type="ChEBI" id="CHEBI:37565"/>
    </ligand>
</feature>
<feature type="binding site" evidence="8">
    <location>
        <position position="228"/>
    </location>
    <ligand>
        <name>Mg(2+)</name>
        <dbReference type="ChEBI" id="CHEBI:18420"/>
    </ligand>
</feature>
<dbReference type="NCBIfam" id="TIGR00231">
    <property type="entry name" value="small_GTP"/>
    <property type="match status" value="1"/>
</dbReference>
<feature type="domain" description="Hflx-type G" evidence="10">
    <location>
        <begin position="195"/>
        <end position="361"/>
    </location>
</feature>
<proteinExistence type="inferred from homology"/>
<evidence type="ECO:0000313" key="12">
    <source>
        <dbReference type="Proteomes" id="UP000230052"/>
    </source>
</evidence>
<dbReference type="AlphaFoldDB" id="A0A2J0KR03"/>
<keyword evidence="3 6" id="KW-0547">Nucleotide-binding</keyword>
<keyword evidence="1 6" id="KW-0963">Cytoplasm</keyword>
<dbReference type="PRINTS" id="PR00326">
    <property type="entry name" value="GTP1OBG"/>
</dbReference>
<reference evidence="11 12" key="1">
    <citation type="submission" date="2017-09" db="EMBL/GenBank/DDBJ databases">
        <title>Depth-based differentiation of microbial function through sediment-hosted aquifers and enrichment of novel symbionts in the deep terrestrial subsurface.</title>
        <authorList>
            <person name="Probst A.J."/>
            <person name="Ladd B."/>
            <person name="Jarett J.K."/>
            <person name="Geller-Mcgrath D.E."/>
            <person name="Sieber C.M."/>
            <person name="Emerson J.B."/>
            <person name="Anantharaman K."/>
            <person name="Thomas B.C."/>
            <person name="Malmstrom R."/>
            <person name="Stieglmeier M."/>
            <person name="Klingl A."/>
            <person name="Woyke T."/>
            <person name="Ryan C.M."/>
            <person name="Banfield J.F."/>
        </authorList>
    </citation>
    <scope>NUCLEOTIDE SEQUENCE [LARGE SCALE GENOMIC DNA]</scope>
    <source>
        <strain evidence="11">CG07_land_8_20_14_0_80_42_15</strain>
    </source>
</reference>
<gene>
    <name evidence="6 11" type="primary">hflX</name>
    <name evidence="11" type="ORF">COS99_06815</name>
</gene>
<dbReference type="CDD" id="cd01878">
    <property type="entry name" value="HflX"/>
    <property type="match status" value="1"/>
</dbReference>
<dbReference type="Pfam" id="PF16360">
    <property type="entry name" value="GTP-bdg_M"/>
    <property type="match status" value="1"/>
</dbReference>
<dbReference type="InterPro" id="IPR006073">
    <property type="entry name" value="GTP-bd"/>
</dbReference>
<feature type="binding site" evidence="7">
    <location>
        <begin position="201"/>
        <end position="208"/>
    </location>
    <ligand>
        <name>GTP</name>
        <dbReference type="ChEBI" id="CHEBI:37565"/>
    </ligand>
</feature>
<dbReference type="GO" id="GO:0046872">
    <property type="term" value="F:metal ion binding"/>
    <property type="evidence" value="ECO:0007669"/>
    <property type="project" value="UniProtKB-KW"/>
</dbReference>
<comment type="function">
    <text evidence="6">GTPase that associates with the 50S ribosomal subunit and may have a role during protein synthesis or ribosome biogenesis.</text>
</comment>
<dbReference type="Gene3D" id="6.10.250.2860">
    <property type="match status" value="1"/>
</dbReference>
<dbReference type="InterPro" id="IPR030394">
    <property type="entry name" value="G_HFLX_dom"/>
</dbReference>
<dbReference type="PANTHER" id="PTHR10229:SF0">
    <property type="entry name" value="GTP-BINDING PROTEIN 6-RELATED"/>
    <property type="match status" value="1"/>
</dbReference>
<evidence type="ECO:0000256" key="5">
    <source>
        <dbReference type="ARBA" id="ARBA00023134"/>
    </source>
</evidence>
<dbReference type="InterPro" id="IPR027417">
    <property type="entry name" value="P-loop_NTPase"/>
</dbReference>
<evidence type="ECO:0000256" key="6">
    <source>
        <dbReference type="HAMAP-Rule" id="MF_00900"/>
    </source>
</evidence>
<evidence type="ECO:0000256" key="1">
    <source>
        <dbReference type="ARBA" id="ARBA00022490"/>
    </source>
</evidence>
<comment type="caution">
    <text evidence="11">The sequence shown here is derived from an EMBL/GenBank/DDBJ whole genome shotgun (WGS) entry which is preliminary data.</text>
</comment>
<dbReference type="HAMAP" id="MF_00900">
    <property type="entry name" value="GTPase_HflX"/>
    <property type="match status" value="1"/>
</dbReference>
<keyword evidence="9" id="KW-0175">Coiled coil</keyword>
<feature type="binding site" evidence="8">
    <location>
        <position position="208"/>
    </location>
    <ligand>
        <name>Mg(2+)</name>
        <dbReference type="ChEBI" id="CHEBI:18420"/>
    </ligand>
</feature>
<dbReference type="PIRSF" id="PIRSF006809">
    <property type="entry name" value="GTP-binding_hflX_prd"/>
    <property type="match status" value="1"/>
</dbReference>
<organism evidence="11 12">
    <name type="scientific">Candidatus Aquitaenariimonas noxiae</name>
    <dbReference type="NCBI Taxonomy" id="1974741"/>
    <lineage>
        <taxon>Bacteria</taxon>
        <taxon>Pseudomonadati</taxon>
        <taxon>Candidatus Omnitrophota</taxon>
        <taxon>Candidatus Aquitaenariimonas</taxon>
    </lineage>
</organism>
<feature type="coiled-coil region" evidence="9">
    <location>
        <begin position="154"/>
        <end position="181"/>
    </location>
</feature>